<evidence type="ECO:0000313" key="2">
    <source>
        <dbReference type="Proteomes" id="UP000271339"/>
    </source>
</evidence>
<keyword evidence="2" id="KW-1185">Reference proteome</keyword>
<protein>
    <submittedName>
        <fullName evidence="1">Uncharacterized protein</fullName>
    </submittedName>
</protein>
<dbReference type="EMBL" id="REFC01000011">
    <property type="protein sequence ID" value="RMA65948.1"/>
    <property type="molecule type" value="Genomic_DNA"/>
</dbReference>
<comment type="caution">
    <text evidence="1">The sequence shown here is derived from an EMBL/GenBank/DDBJ whole genome shotgun (WGS) entry which is preliminary data.</text>
</comment>
<proteinExistence type="predicted"/>
<dbReference type="Proteomes" id="UP000271339">
    <property type="component" value="Unassembled WGS sequence"/>
</dbReference>
<accession>A0A3L9Z6B3</accession>
<gene>
    <name evidence="1" type="ORF">BXY75_0364</name>
</gene>
<dbReference type="OrthoDB" id="1364277at2"/>
<dbReference type="AlphaFoldDB" id="A0A3L9Z6B3"/>
<evidence type="ECO:0000313" key="1">
    <source>
        <dbReference type="EMBL" id="RMA65948.1"/>
    </source>
</evidence>
<reference evidence="1 2" key="1">
    <citation type="submission" date="2018-10" db="EMBL/GenBank/DDBJ databases">
        <title>Genomic Encyclopedia of Archaeal and Bacterial Type Strains, Phase II (KMG-II): from individual species to whole genera.</title>
        <authorList>
            <person name="Goeker M."/>
        </authorList>
    </citation>
    <scope>NUCLEOTIDE SEQUENCE [LARGE SCALE GENOMIC DNA]</scope>
    <source>
        <strain evidence="1 2">DSM 23424</strain>
    </source>
</reference>
<dbReference type="RefSeq" id="WP_121905970.1">
    <property type="nucleotide sequence ID" value="NZ_REFC01000011.1"/>
</dbReference>
<organism evidence="1 2">
    <name type="scientific">Ulvibacter antarcticus</name>
    <dbReference type="NCBI Taxonomy" id="442714"/>
    <lineage>
        <taxon>Bacteria</taxon>
        <taxon>Pseudomonadati</taxon>
        <taxon>Bacteroidota</taxon>
        <taxon>Flavobacteriia</taxon>
        <taxon>Flavobacteriales</taxon>
        <taxon>Flavobacteriaceae</taxon>
        <taxon>Ulvibacter</taxon>
    </lineage>
</organism>
<name>A0A3L9Z6B3_9FLAO</name>
<sequence>MNTLKRAISLVGVVILFFCISSCLSTKSQTITFVEDPPFKVSNAYSQDWVAGVRGVGSGTNLHVTFSELPEDVVIQNFYFENKKVEALRFPKFRDQFTGYGNHYKGYIKKIKVDPTVVDETAPFELLEDEMVIGYRFDGKRTLHYFKISELYNKPATEYPEIKETGTD</sequence>